<feature type="repeat" description="PPR" evidence="2">
    <location>
        <begin position="44"/>
        <end position="78"/>
    </location>
</feature>
<organism evidence="3 4">
    <name type="scientific">Rosa chinensis</name>
    <name type="common">China rose</name>
    <dbReference type="NCBI Taxonomy" id="74649"/>
    <lineage>
        <taxon>Eukaryota</taxon>
        <taxon>Viridiplantae</taxon>
        <taxon>Streptophyta</taxon>
        <taxon>Embryophyta</taxon>
        <taxon>Tracheophyta</taxon>
        <taxon>Spermatophyta</taxon>
        <taxon>Magnoliopsida</taxon>
        <taxon>eudicotyledons</taxon>
        <taxon>Gunneridae</taxon>
        <taxon>Pentapetalae</taxon>
        <taxon>rosids</taxon>
        <taxon>fabids</taxon>
        <taxon>Rosales</taxon>
        <taxon>Rosaceae</taxon>
        <taxon>Rosoideae</taxon>
        <taxon>Rosoideae incertae sedis</taxon>
        <taxon>Rosa</taxon>
    </lineage>
</organism>
<dbReference type="Proteomes" id="UP000238479">
    <property type="component" value="Chromosome 1"/>
</dbReference>
<keyword evidence="1" id="KW-0677">Repeat</keyword>
<dbReference type="Pfam" id="PF13812">
    <property type="entry name" value="PPR_3"/>
    <property type="match status" value="1"/>
</dbReference>
<sequence>MPTQGTSIHQAKPWSTHDVEVNDERLEYHALHALHLFDKMPRPNVYSWNAILVCYCKAEGLMDARELFLNMPERNIEKGLGVYDAMISEGMVPTHFTLAILFSACRGWLDVEKGRKCHSLVEQIGLEVNVYVGNTLLCMYAKCGVIKDAMQVFGEMAKPNEITFTAMTGELKKIDKVVEALEMFKLIWRKGVRIDSVLLFVDIKRDPLFVALSLLKTIVKRSGEI</sequence>
<dbReference type="InterPro" id="IPR046960">
    <property type="entry name" value="PPR_At4g14850-like_plant"/>
</dbReference>
<dbReference type="AlphaFoldDB" id="A0A2P6SJL9"/>
<dbReference type="Gramene" id="PRQ58885">
    <property type="protein sequence ID" value="PRQ58885"/>
    <property type="gene ID" value="RchiOBHm_Chr1g0364151"/>
</dbReference>
<reference evidence="3 4" key="1">
    <citation type="journal article" date="2018" name="Nat. Genet.">
        <title>The Rosa genome provides new insights in the design of modern roses.</title>
        <authorList>
            <person name="Bendahmane M."/>
        </authorList>
    </citation>
    <scope>NUCLEOTIDE SEQUENCE [LARGE SCALE GENOMIC DNA]</scope>
    <source>
        <strain evidence="4">cv. Old Blush</strain>
    </source>
</reference>
<evidence type="ECO:0000256" key="1">
    <source>
        <dbReference type="ARBA" id="ARBA00022737"/>
    </source>
</evidence>
<keyword evidence="4" id="KW-1185">Reference proteome</keyword>
<dbReference type="GO" id="GO:0009451">
    <property type="term" value="P:RNA modification"/>
    <property type="evidence" value="ECO:0007669"/>
    <property type="project" value="InterPro"/>
</dbReference>
<name>A0A2P6SJL9_ROSCH</name>
<comment type="caution">
    <text evidence="3">The sequence shown here is derived from an EMBL/GenBank/DDBJ whole genome shotgun (WGS) entry which is preliminary data.</text>
</comment>
<dbReference type="PROSITE" id="PS51375">
    <property type="entry name" value="PPR"/>
    <property type="match status" value="1"/>
</dbReference>
<dbReference type="OMA" id="EMAKPNE"/>
<protein>
    <submittedName>
        <fullName evidence="3">Putative pentatricopeptide</fullName>
    </submittedName>
</protein>
<evidence type="ECO:0000313" key="3">
    <source>
        <dbReference type="EMBL" id="PRQ58885.1"/>
    </source>
</evidence>
<gene>
    <name evidence="3" type="ORF">RchiOBHm_Chr1g0364151</name>
</gene>
<dbReference type="InterPro" id="IPR011990">
    <property type="entry name" value="TPR-like_helical_dom_sf"/>
</dbReference>
<dbReference type="Pfam" id="PF01535">
    <property type="entry name" value="PPR"/>
    <property type="match status" value="1"/>
</dbReference>
<dbReference type="Gene3D" id="1.25.40.10">
    <property type="entry name" value="Tetratricopeptide repeat domain"/>
    <property type="match status" value="2"/>
</dbReference>
<evidence type="ECO:0000313" key="4">
    <source>
        <dbReference type="Proteomes" id="UP000238479"/>
    </source>
</evidence>
<proteinExistence type="predicted"/>
<dbReference type="GO" id="GO:0003723">
    <property type="term" value="F:RNA binding"/>
    <property type="evidence" value="ECO:0007669"/>
    <property type="project" value="InterPro"/>
</dbReference>
<dbReference type="EMBL" id="PDCK01000039">
    <property type="protein sequence ID" value="PRQ58885.1"/>
    <property type="molecule type" value="Genomic_DNA"/>
</dbReference>
<dbReference type="InterPro" id="IPR002885">
    <property type="entry name" value="PPR_rpt"/>
</dbReference>
<dbReference type="NCBIfam" id="TIGR00756">
    <property type="entry name" value="PPR"/>
    <property type="match status" value="2"/>
</dbReference>
<evidence type="ECO:0000256" key="2">
    <source>
        <dbReference type="PROSITE-ProRule" id="PRU00708"/>
    </source>
</evidence>
<accession>A0A2P6SJL9</accession>
<dbReference type="PANTHER" id="PTHR47926">
    <property type="entry name" value="PENTATRICOPEPTIDE REPEAT-CONTAINING PROTEIN"/>
    <property type="match status" value="1"/>
</dbReference>